<proteinExistence type="predicted"/>
<comment type="caution">
    <text evidence="2">The sequence shown here is derived from an EMBL/GenBank/DDBJ whole genome shotgun (WGS) entry which is preliminary data.</text>
</comment>
<dbReference type="EMBL" id="QJKJ01001488">
    <property type="protein sequence ID" value="RDY07350.1"/>
    <property type="molecule type" value="Genomic_DNA"/>
</dbReference>
<evidence type="ECO:0000313" key="3">
    <source>
        <dbReference type="Proteomes" id="UP000257109"/>
    </source>
</evidence>
<feature type="domain" description="Retroviral polymerase SH3-like" evidence="1">
    <location>
        <begin position="55"/>
        <end position="102"/>
    </location>
</feature>
<protein>
    <recommendedName>
        <fullName evidence="1">Retroviral polymerase SH3-like domain-containing protein</fullName>
    </recommendedName>
</protein>
<dbReference type="Proteomes" id="UP000257109">
    <property type="component" value="Unassembled WGS sequence"/>
</dbReference>
<accession>A0A371HX34</accession>
<name>A0A371HX34_MUCPR</name>
<evidence type="ECO:0000313" key="2">
    <source>
        <dbReference type="EMBL" id="RDY07350.1"/>
    </source>
</evidence>
<dbReference type="InterPro" id="IPR057670">
    <property type="entry name" value="SH3_retrovirus"/>
</dbReference>
<dbReference type="Pfam" id="PF25597">
    <property type="entry name" value="SH3_retrovirus"/>
    <property type="match status" value="1"/>
</dbReference>
<organism evidence="2 3">
    <name type="scientific">Mucuna pruriens</name>
    <name type="common">Velvet bean</name>
    <name type="synonym">Dolichos pruriens</name>
    <dbReference type="NCBI Taxonomy" id="157652"/>
    <lineage>
        <taxon>Eukaryota</taxon>
        <taxon>Viridiplantae</taxon>
        <taxon>Streptophyta</taxon>
        <taxon>Embryophyta</taxon>
        <taxon>Tracheophyta</taxon>
        <taxon>Spermatophyta</taxon>
        <taxon>Magnoliopsida</taxon>
        <taxon>eudicotyledons</taxon>
        <taxon>Gunneridae</taxon>
        <taxon>Pentapetalae</taxon>
        <taxon>rosids</taxon>
        <taxon>fabids</taxon>
        <taxon>Fabales</taxon>
        <taxon>Fabaceae</taxon>
        <taxon>Papilionoideae</taxon>
        <taxon>50 kb inversion clade</taxon>
        <taxon>NPAAA clade</taxon>
        <taxon>indigoferoid/millettioid clade</taxon>
        <taxon>Phaseoleae</taxon>
        <taxon>Mucuna</taxon>
    </lineage>
</organism>
<feature type="non-terminal residue" evidence="2">
    <location>
        <position position="1"/>
    </location>
</feature>
<evidence type="ECO:0000259" key="1">
    <source>
        <dbReference type="Pfam" id="PF25597"/>
    </source>
</evidence>
<gene>
    <name evidence="2" type="ORF">CR513_08551</name>
</gene>
<reference evidence="2" key="1">
    <citation type="submission" date="2018-05" db="EMBL/GenBank/DDBJ databases">
        <title>Draft genome of Mucuna pruriens seed.</title>
        <authorList>
            <person name="Nnadi N.E."/>
            <person name="Vos R."/>
            <person name="Hasami M.H."/>
            <person name="Devisetty U.K."/>
            <person name="Aguiy J.C."/>
        </authorList>
    </citation>
    <scope>NUCLEOTIDE SEQUENCE [LARGE SCALE GENOMIC DNA]</scope>
    <source>
        <strain evidence="2">JCA_2017</strain>
    </source>
</reference>
<dbReference type="AlphaFoldDB" id="A0A371HX34"/>
<dbReference type="OrthoDB" id="7473114at2759"/>
<sequence>MVKSKGLPNYLCGKTIYTIVYILNRIPTKRLRVVALEEAWVGSKLDVSHFWVFGSMCFRHILDQLRRKLDDKGVLMVRLGYHSTSDYKLFNPRNKQTVVTRDLMRYFEEAMQDPKWVNAMEDGLKSCLPTKKSIVMKWAYRVKVIQNSYVLKYKTRFMAKRSLQRVGVDYGNIFAPIARISIIRMPQDFGVIGQEAKIYRLRKDLYGLKGLGTKE</sequence>
<keyword evidence="3" id="KW-1185">Reference proteome</keyword>